<gene>
    <name evidence="2" type="ORF">F0L74_11265</name>
</gene>
<dbReference type="RefSeq" id="WP_149837963.1">
    <property type="nucleotide sequence ID" value="NZ_VUOC01000002.1"/>
</dbReference>
<keyword evidence="1" id="KW-1133">Transmembrane helix</keyword>
<evidence type="ECO:0000313" key="3">
    <source>
        <dbReference type="Proteomes" id="UP000324611"/>
    </source>
</evidence>
<feature type="transmembrane region" description="Helical" evidence="1">
    <location>
        <begin position="128"/>
        <end position="149"/>
    </location>
</feature>
<reference evidence="2 3" key="1">
    <citation type="submission" date="2019-09" db="EMBL/GenBank/DDBJ databases">
        <title>Chitinophaga ginsengihumi sp. nov., isolated from soil of ginseng rhizosphere.</title>
        <authorList>
            <person name="Lee J."/>
        </authorList>
    </citation>
    <scope>NUCLEOTIDE SEQUENCE [LARGE SCALE GENOMIC DNA]</scope>
    <source>
        <strain evidence="2 3">BN140078</strain>
    </source>
</reference>
<organism evidence="2 3">
    <name type="scientific">Chitinophaga agrisoli</name>
    <dbReference type="NCBI Taxonomy" id="2607653"/>
    <lineage>
        <taxon>Bacteria</taxon>
        <taxon>Pseudomonadati</taxon>
        <taxon>Bacteroidota</taxon>
        <taxon>Chitinophagia</taxon>
        <taxon>Chitinophagales</taxon>
        <taxon>Chitinophagaceae</taxon>
        <taxon>Chitinophaga</taxon>
    </lineage>
</organism>
<dbReference type="AlphaFoldDB" id="A0A5B2VWV8"/>
<evidence type="ECO:0000256" key="1">
    <source>
        <dbReference type="SAM" id="Phobius"/>
    </source>
</evidence>
<proteinExistence type="predicted"/>
<dbReference type="Proteomes" id="UP000324611">
    <property type="component" value="Unassembled WGS sequence"/>
</dbReference>
<protein>
    <submittedName>
        <fullName evidence="2">DUF1440 domain-containing protein</fullName>
    </submittedName>
</protein>
<accession>A0A5B2VWV8</accession>
<sequence length="154" mass="16338">MPSSAASAASTILRTGLVAGTLDITAAITVYAFILDKVTALQLLQSVASGVYGRQAFTGGLAMGLAGLLFHYLIALTFTTAYYLVYPYLPFLQRHPVISGIVFGIVVWSIMNLLVLPLSNCATRPLQLGPSLLGMAIIIVMIGLPVALLTKKLR</sequence>
<reference evidence="2 3" key="2">
    <citation type="submission" date="2019-09" db="EMBL/GenBank/DDBJ databases">
        <authorList>
            <person name="Jin C."/>
        </authorList>
    </citation>
    <scope>NUCLEOTIDE SEQUENCE [LARGE SCALE GENOMIC DNA]</scope>
    <source>
        <strain evidence="2 3">BN140078</strain>
    </source>
</reference>
<comment type="caution">
    <text evidence="2">The sequence shown here is derived from an EMBL/GenBank/DDBJ whole genome shotgun (WGS) entry which is preliminary data.</text>
</comment>
<feature type="transmembrane region" description="Helical" evidence="1">
    <location>
        <begin position="97"/>
        <end position="116"/>
    </location>
</feature>
<feature type="transmembrane region" description="Helical" evidence="1">
    <location>
        <begin position="12"/>
        <end position="34"/>
    </location>
</feature>
<keyword evidence="1" id="KW-0472">Membrane</keyword>
<keyword evidence="3" id="KW-1185">Reference proteome</keyword>
<evidence type="ECO:0000313" key="2">
    <source>
        <dbReference type="EMBL" id="KAA2243088.1"/>
    </source>
</evidence>
<dbReference type="EMBL" id="VUOC01000002">
    <property type="protein sequence ID" value="KAA2243088.1"/>
    <property type="molecule type" value="Genomic_DNA"/>
</dbReference>
<keyword evidence="1" id="KW-0812">Transmembrane</keyword>
<name>A0A5B2VWV8_9BACT</name>
<feature type="transmembrane region" description="Helical" evidence="1">
    <location>
        <begin position="61"/>
        <end position="85"/>
    </location>
</feature>